<comment type="subcellular location">
    <subcellularLocation>
        <location evidence="1">Membrane</location>
        <topology evidence="1">Lipid-anchor</topology>
        <topology evidence="1">GPI-anchor</topology>
    </subcellularLocation>
    <subcellularLocation>
        <location evidence="2">Secreted</location>
    </subcellularLocation>
</comment>
<evidence type="ECO:0000256" key="9">
    <source>
        <dbReference type="ARBA" id="ARBA00023288"/>
    </source>
</evidence>
<accession>A0A803TWS1</accession>
<evidence type="ECO:0000256" key="3">
    <source>
        <dbReference type="ARBA" id="ARBA00022525"/>
    </source>
</evidence>
<keyword evidence="7" id="KW-1015">Disulfide bond</keyword>
<evidence type="ECO:0000256" key="7">
    <source>
        <dbReference type="ARBA" id="ARBA00023157"/>
    </source>
</evidence>
<dbReference type="AlphaFoldDB" id="A0A803TWS1"/>
<keyword evidence="9" id="KW-0449">Lipoprotein</keyword>
<keyword evidence="10" id="KW-1133">Transmembrane helix</keyword>
<protein>
    <recommendedName>
        <fullName evidence="13">Protectin</fullName>
    </recommendedName>
</protein>
<keyword evidence="6 10" id="KW-0472">Membrane</keyword>
<dbReference type="InterPro" id="IPR056949">
    <property type="entry name" value="CD59"/>
</dbReference>
<reference evidence="11" key="2">
    <citation type="submission" date="2025-08" db="UniProtKB">
        <authorList>
            <consortium name="Ensembl"/>
        </authorList>
    </citation>
    <scope>IDENTIFICATION</scope>
</reference>
<evidence type="ECO:0000256" key="2">
    <source>
        <dbReference type="ARBA" id="ARBA00004613"/>
    </source>
</evidence>
<evidence type="ECO:0000256" key="1">
    <source>
        <dbReference type="ARBA" id="ARBA00004589"/>
    </source>
</evidence>
<dbReference type="Proteomes" id="UP000001646">
    <property type="component" value="Unplaced"/>
</dbReference>
<reference evidence="11" key="3">
    <citation type="submission" date="2025-09" db="UniProtKB">
        <authorList>
            <consortium name="Ensembl"/>
        </authorList>
    </citation>
    <scope>IDENTIFICATION</scope>
</reference>
<evidence type="ECO:0000313" key="11">
    <source>
        <dbReference type="Ensembl" id="ENSACAP00000039661.1"/>
    </source>
</evidence>
<reference evidence="11" key="1">
    <citation type="submission" date="2009-12" db="EMBL/GenBank/DDBJ databases">
        <title>The Genome Sequence of Anolis carolinensis (Green Anole Lizard).</title>
        <authorList>
            <consortium name="The Genome Sequencing Platform"/>
            <person name="Di Palma F."/>
            <person name="Alfoldi J."/>
            <person name="Heiman D."/>
            <person name="Young S."/>
            <person name="Grabherr M."/>
            <person name="Johnson J."/>
            <person name="Lander E.S."/>
            <person name="Lindblad-Toh K."/>
        </authorList>
    </citation>
    <scope>NUCLEOTIDE SEQUENCE [LARGE SCALE GENOMIC DNA]</scope>
    <source>
        <strain evidence="11">JBL SC #1</strain>
    </source>
</reference>
<dbReference type="CDD" id="cd23554">
    <property type="entry name" value="TFP_LU_ECD_CD59"/>
    <property type="match status" value="1"/>
</dbReference>
<dbReference type="GO" id="GO:0098552">
    <property type="term" value="C:side of membrane"/>
    <property type="evidence" value="ECO:0007669"/>
    <property type="project" value="UniProtKB-KW"/>
</dbReference>
<dbReference type="SUPFAM" id="SSF57302">
    <property type="entry name" value="Snake toxin-like"/>
    <property type="match status" value="1"/>
</dbReference>
<keyword evidence="8" id="KW-0325">Glycoprotein</keyword>
<proteinExistence type="predicted"/>
<sequence length="132" mass="14459">MLIEVNFLDSEHPAQNPNLLTLQVNKETLSEKMKSLFVSALLIAFVLVLFCQSGSAVKCYKCARGPCKKIVTCPAGKDACIAVNLGTKNVFDCWKYSECNLDKVGTYYKSESFGFRCCTGNLCNDKAYSGSG</sequence>
<dbReference type="Pfam" id="PF25152">
    <property type="entry name" value="CD59"/>
    <property type="match status" value="1"/>
</dbReference>
<evidence type="ECO:0000313" key="12">
    <source>
        <dbReference type="Proteomes" id="UP000001646"/>
    </source>
</evidence>
<evidence type="ECO:0000256" key="8">
    <source>
        <dbReference type="ARBA" id="ARBA00023180"/>
    </source>
</evidence>
<keyword evidence="12" id="KW-1185">Reference proteome</keyword>
<evidence type="ECO:0000256" key="5">
    <source>
        <dbReference type="ARBA" id="ARBA00022729"/>
    </source>
</evidence>
<evidence type="ECO:0008006" key="13">
    <source>
        <dbReference type="Google" id="ProtNLM"/>
    </source>
</evidence>
<feature type="transmembrane region" description="Helical" evidence="10">
    <location>
        <begin position="36"/>
        <end position="57"/>
    </location>
</feature>
<dbReference type="GO" id="GO:0005576">
    <property type="term" value="C:extracellular region"/>
    <property type="evidence" value="ECO:0007669"/>
    <property type="project" value="UniProtKB-SubCell"/>
</dbReference>
<name>A0A803TWS1_ANOCA</name>
<organism evidence="11 12">
    <name type="scientific">Anolis carolinensis</name>
    <name type="common">Green anole</name>
    <name type="synonym">American chameleon</name>
    <dbReference type="NCBI Taxonomy" id="28377"/>
    <lineage>
        <taxon>Eukaryota</taxon>
        <taxon>Metazoa</taxon>
        <taxon>Chordata</taxon>
        <taxon>Craniata</taxon>
        <taxon>Vertebrata</taxon>
        <taxon>Euteleostomi</taxon>
        <taxon>Lepidosauria</taxon>
        <taxon>Squamata</taxon>
        <taxon>Bifurcata</taxon>
        <taxon>Unidentata</taxon>
        <taxon>Episquamata</taxon>
        <taxon>Toxicofera</taxon>
        <taxon>Iguania</taxon>
        <taxon>Dactyloidae</taxon>
        <taxon>Anolis</taxon>
    </lineage>
</organism>
<evidence type="ECO:0000256" key="6">
    <source>
        <dbReference type="ARBA" id="ARBA00023136"/>
    </source>
</evidence>
<dbReference type="InterPro" id="IPR045860">
    <property type="entry name" value="Snake_toxin-like_sf"/>
</dbReference>
<keyword evidence="5" id="KW-0732">Signal</keyword>
<keyword evidence="3" id="KW-0964">Secreted</keyword>
<keyword evidence="10" id="KW-0812">Transmembrane</keyword>
<evidence type="ECO:0000256" key="10">
    <source>
        <dbReference type="SAM" id="Phobius"/>
    </source>
</evidence>
<dbReference type="Ensembl" id="ENSACAT00000050444.1">
    <property type="protein sequence ID" value="ENSACAP00000039661.1"/>
    <property type="gene ID" value="ENSACAG00000034585.1"/>
</dbReference>
<dbReference type="InParanoid" id="A0A803TWS1"/>
<dbReference type="Gene3D" id="2.10.60.10">
    <property type="entry name" value="CD59"/>
    <property type="match status" value="1"/>
</dbReference>
<evidence type="ECO:0000256" key="4">
    <source>
        <dbReference type="ARBA" id="ARBA00022622"/>
    </source>
</evidence>
<keyword evidence="4" id="KW-0336">GPI-anchor</keyword>